<dbReference type="GO" id="GO:0005525">
    <property type="term" value="F:GTP binding"/>
    <property type="evidence" value="ECO:0007669"/>
    <property type="project" value="UniProtKB-UniRule"/>
</dbReference>
<feature type="binding site" evidence="7">
    <location>
        <begin position="482"/>
        <end position="484"/>
    </location>
    <ligand>
        <name>GTP</name>
        <dbReference type="ChEBI" id="CHEBI:37565"/>
    </ligand>
</feature>
<dbReference type="AlphaFoldDB" id="A0A1F4U607"/>
<dbReference type="Pfam" id="PF00709">
    <property type="entry name" value="Adenylsucc_synt"/>
    <property type="match status" value="1"/>
</dbReference>
<evidence type="ECO:0000256" key="5">
    <source>
        <dbReference type="ARBA" id="ARBA00022842"/>
    </source>
</evidence>
<evidence type="ECO:0000313" key="8">
    <source>
        <dbReference type="EMBL" id="OGC40376.1"/>
    </source>
</evidence>
<dbReference type="Gene3D" id="1.10.300.10">
    <property type="entry name" value="Adenylosuccinate Synthetase, subunit A, domain 2"/>
    <property type="match status" value="1"/>
</dbReference>
<dbReference type="GO" id="GO:0046040">
    <property type="term" value="P:IMP metabolic process"/>
    <property type="evidence" value="ECO:0007669"/>
    <property type="project" value="TreeGrafter"/>
</dbReference>
<feature type="binding site" evidence="7">
    <location>
        <position position="86"/>
    </location>
    <ligand>
        <name>Mg(2+)</name>
        <dbReference type="ChEBI" id="CHEBI:18420"/>
    </ligand>
</feature>
<dbReference type="InterPro" id="IPR042110">
    <property type="entry name" value="Adenylosuccinate_synth_dom2"/>
</dbReference>
<gene>
    <name evidence="7" type="primary">purA</name>
    <name evidence="8" type="ORF">A2438_03805</name>
</gene>
<dbReference type="InterPro" id="IPR042109">
    <property type="entry name" value="Adenylosuccinate_synth_dom1"/>
</dbReference>
<feature type="binding site" evidence="7">
    <location>
        <position position="51"/>
    </location>
    <ligand>
        <name>Mg(2+)</name>
        <dbReference type="ChEBI" id="CHEBI:18420"/>
    </ligand>
</feature>
<evidence type="ECO:0000313" key="9">
    <source>
        <dbReference type="Proteomes" id="UP000179242"/>
    </source>
</evidence>
<keyword evidence="7" id="KW-0963">Cytoplasm</keyword>
<dbReference type="PANTHER" id="PTHR11846:SF0">
    <property type="entry name" value="ADENYLOSUCCINATE SYNTHETASE"/>
    <property type="match status" value="1"/>
</dbReference>
<comment type="caution">
    <text evidence="7">Lacks conserved residue(s) required for the propagation of feature annotation.</text>
</comment>
<proteinExistence type="inferred from homology"/>
<keyword evidence="3 7" id="KW-0547">Nucleotide-binding</keyword>
<dbReference type="GO" id="GO:0005737">
    <property type="term" value="C:cytoplasm"/>
    <property type="evidence" value="ECO:0007669"/>
    <property type="project" value="UniProtKB-SubCell"/>
</dbReference>
<keyword evidence="1 7" id="KW-0436">Ligase</keyword>
<dbReference type="Gene3D" id="3.40.440.10">
    <property type="entry name" value="Adenylosuccinate Synthetase, subunit A, domain 1"/>
    <property type="match status" value="1"/>
</dbReference>
<feature type="binding site" description="in other chain" evidence="7">
    <location>
        <position position="290"/>
    </location>
    <ligand>
        <name>IMP</name>
        <dbReference type="ChEBI" id="CHEBI:58053"/>
        <note>ligand shared between dimeric partners</note>
    </ligand>
</feature>
<sequence length="493" mass="54866">MSYFGFKSIRVGGIKLPTIVSGSQPFRSGFFSRKSLPFKSAHAIVGLGWGDERKGANTDFVVSRIREIAPDRWIIVARFSGGPNAGHKVVHPSGKFRVFNQVPSGILVEGNTIGILSKLVDLDLLFEEMRILEDRFGKALFKPDKIRIFEDSTIILPYHPALGRMEEAARGDGEHGSIGRGVGEAENDKEEKIKLKELIDALGDSEKRSALERKLTDICREKHKRAMQIKTRSSRASEHYNPNDFNPKIILEKYLSYARFLQEKNLIIAPDFIEKKFAEGNISIVFEGSQGALLHPKYGPEPYVTKTNILAEAIQDYAGTTITLDQVEIIGSIRAYHTRHAVGPFPTEIPPAICPDVLLDSTRGNPWRGSFRAGWLDMVLLRYGIGLNARIDSLAVSCLDRLDTLGTIRFCPAYTSGPDFPPGLKKGAVTEFLMRTVPIYEEYPGWLRPTVGITRYNDLPQGAARHLKIIGEHTNHEVSAFSIGAGRNQLILL</sequence>
<dbReference type="InterPro" id="IPR042111">
    <property type="entry name" value="Adenylosuccinate_synth_dom3"/>
</dbReference>
<comment type="function">
    <text evidence="7">Plays an important role in the de novo pathway of purine nucleotide biosynthesis. Catalyzes the first committed step in the biosynthesis of AMP from IMP.</text>
</comment>
<keyword evidence="5 7" id="KW-0460">Magnesium</keyword>
<dbReference type="PANTHER" id="PTHR11846">
    <property type="entry name" value="ADENYLOSUCCINATE SYNTHETASE"/>
    <property type="match status" value="1"/>
</dbReference>
<feature type="active site" description="Proton donor" evidence="7">
    <location>
        <position position="87"/>
    </location>
</feature>
<comment type="subunit">
    <text evidence="7">Homodimer.</text>
</comment>
<protein>
    <recommendedName>
        <fullName evidence="7">Adenylosuccinate synthetase</fullName>
        <shortName evidence="7">AMPSase</shortName>
        <shortName evidence="7">AdSS</shortName>
        <ecNumber evidence="7">6.3.4.4</ecNumber>
    </recommendedName>
    <alternativeName>
        <fullName evidence="7">IMP--aspartate ligase</fullName>
    </alternativeName>
</protein>
<evidence type="ECO:0000256" key="7">
    <source>
        <dbReference type="HAMAP-Rule" id="MF_00011"/>
    </source>
</evidence>
<comment type="pathway">
    <text evidence="7">Purine metabolism; AMP biosynthesis via de novo pathway; AMP from IMP: step 1/2.</text>
</comment>
<keyword evidence="6 7" id="KW-0342">GTP-binding</keyword>
<comment type="cofactor">
    <cofactor evidence="7">
        <name>Mg(2+)</name>
        <dbReference type="ChEBI" id="CHEBI:18420"/>
    </cofactor>
    <text evidence="7">Binds 1 Mg(2+) ion per subunit.</text>
</comment>
<comment type="similarity">
    <text evidence="7">Belongs to the adenylosuccinate synthetase family.</text>
</comment>
<dbReference type="EMBL" id="MEUJ01000004">
    <property type="protein sequence ID" value="OGC40376.1"/>
    <property type="molecule type" value="Genomic_DNA"/>
</dbReference>
<evidence type="ECO:0000256" key="4">
    <source>
        <dbReference type="ARBA" id="ARBA00022755"/>
    </source>
</evidence>
<dbReference type="HAMAP" id="MF_00011">
    <property type="entry name" value="Adenylosucc_synth"/>
    <property type="match status" value="1"/>
</dbReference>
<comment type="caution">
    <text evidence="8">The sequence shown here is derived from an EMBL/GenBank/DDBJ whole genome shotgun (WGS) entry which is preliminary data.</text>
</comment>
<dbReference type="InterPro" id="IPR027417">
    <property type="entry name" value="P-loop_NTPase"/>
</dbReference>
<feature type="binding site" evidence="7">
    <location>
        <begin position="86"/>
        <end position="88"/>
    </location>
    <ligand>
        <name>GTP</name>
        <dbReference type="ChEBI" id="CHEBI:37565"/>
    </ligand>
</feature>
<evidence type="ECO:0000256" key="6">
    <source>
        <dbReference type="ARBA" id="ARBA00023134"/>
    </source>
</evidence>
<dbReference type="InterPro" id="IPR001114">
    <property type="entry name" value="Adenylosuccinate_synthetase"/>
</dbReference>
<dbReference type="SUPFAM" id="SSF52540">
    <property type="entry name" value="P-loop containing nucleoside triphosphate hydrolases"/>
    <property type="match status" value="1"/>
</dbReference>
<reference evidence="8 9" key="1">
    <citation type="journal article" date="2016" name="Nat. Commun.">
        <title>Thousands of microbial genomes shed light on interconnected biogeochemical processes in an aquifer system.</title>
        <authorList>
            <person name="Anantharaman K."/>
            <person name="Brown C.T."/>
            <person name="Hug L.A."/>
            <person name="Sharon I."/>
            <person name="Castelle C.J."/>
            <person name="Probst A.J."/>
            <person name="Thomas B.C."/>
            <person name="Singh A."/>
            <person name="Wilkins M.J."/>
            <person name="Karaoz U."/>
            <person name="Brodie E.L."/>
            <person name="Williams K.H."/>
            <person name="Hubbard S.S."/>
            <person name="Banfield J.F."/>
        </authorList>
    </citation>
    <scope>NUCLEOTIDE SEQUENCE [LARGE SCALE GENOMIC DNA]</scope>
</reference>
<organism evidence="8 9">
    <name type="scientific">candidate division WOR-1 bacterium RIFOXYC2_FULL_46_14</name>
    <dbReference type="NCBI Taxonomy" id="1802587"/>
    <lineage>
        <taxon>Bacteria</taxon>
        <taxon>Bacillati</taxon>
        <taxon>Saganbacteria</taxon>
    </lineage>
</organism>
<comment type="subcellular location">
    <subcellularLocation>
        <location evidence="7">Cytoplasm</location>
    </subcellularLocation>
</comment>
<dbReference type="GO" id="GO:0044208">
    <property type="term" value="P:'de novo' AMP biosynthetic process"/>
    <property type="evidence" value="ECO:0007669"/>
    <property type="project" value="UniProtKB-UniRule"/>
</dbReference>
<dbReference type="EC" id="6.3.4.4" evidence="7"/>
<dbReference type="Gene3D" id="3.90.170.10">
    <property type="entry name" value="Adenylosuccinate Synthetase, subunit A, domain 3"/>
    <property type="match status" value="1"/>
</dbReference>
<comment type="catalytic activity">
    <reaction evidence="7">
        <text>IMP + L-aspartate + GTP = N(6)-(1,2-dicarboxyethyl)-AMP + GDP + phosphate + 2 H(+)</text>
        <dbReference type="Rhea" id="RHEA:15753"/>
        <dbReference type="ChEBI" id="CHEBI:15378"/>
        <dbReference type="ChEBI" id="CHEBI:29991"/>
        <dbReference type="ChEBI" id="CHEBI:37565"/>
        <dbReference type="ChEBI" id="CHEBI:43474"/>
        <dbReference type="ChEBI" id="CHEBI:57567"/>
        <dbReference type="ChEBI" id="CHEBI:58053"/>
        <dbReference type="ChEBI" id="CHEBI:58189"/>
        <dbReference type="EC" id="6.3.4.4"/>
    </reaction>
</comment>
<dbReference type="Proteomes" id="UP000179242">
    <property type="component" value="Unassembled WGS sequence"/>
</dbReference>
<accession>A0A1F4U607</accession>
<evidence type="ECO:0000256" key="1">
    <source>
        <dbReference type="ARBA" id="ARBA00022598"/>
    </source>
</evidence>
<feature type="binding site" description="in other chain" evidence="7">
    <location>
        <begin position="84"/>
        <end position="87"/>
    </location>
    <ligand>
        <name>IMP</name>
        <dbReference type="ChEBI" id="CHEBI:58053"/>
        <note>ligand shared between dimeric partners</note>
    </ligand>
</feature>
<name>A0A1F4U607_UNCSA</name>
<feature type="binding site" evidence="7">
    <location>
        <position position="192"/>
    </location>
    <ligand>
        <name>IMP</name>
        <dbReference type="ChEBI" id="CHEBI:58053"/>
        <note>ligand shared between dimeric partners</note>
    </ligand>
</feature>
<dbReference type="GO" id="GO:0000287">
    <property type="term" value="F:magnesium ion binding"/>
    <property type="evidence" value="ECO:0007669"/>
    <property type="project" value="UniProtKB-UniRule"/>
</dbReference>
<evidence type="ECO:0000256" key="3">
    <source>
        <dbReference type="ARBA" id="ARBA00022741"/>
    </source>
</evidence>
<keyword evidence="2 7" id="KW-0479">Metal-binding</keyword>
<dbReference type="UniPathway" id="UPA00075">
    <property type="reaction ID" value="UER00335"/>
</dbReference>
<feature type="binding site" description="in other chain" evidence="7">
    <location>
        <position position="305"/>
    </location>
    <ligand>
        <name>IMP</name>
        <dbReference type="ChEBI" id="CHEBI:58053"/>
        <note>ligand shared between dimeric partners</note>
    </ligand>
</feature>
<feature type="binding site" evidence="7">
    <location>
        <begin position="398"/>
        <end position="400"/>
    </location>
    <ligand>
        <name>GTP</name>
        <dbReference type="ChEBI" id="CHEBI:37565"/>
    </ligand>
</feature>
<evidence type="ECO:0000256" key="2">
    <source>
        <dbReference type="ARBA" id="ARBA00022723"/>
    </source>
</evidence>
<feature type="active site" description="Proton acceptor" evidence="7">
    <location>
        <position position="51"/>
    </location>
</feature>
<keyword evidence="4 7" id="KW-0658">Purine biosynthesis</keyword>
<dbReference type="SMART" id="SM00788">
    <property type="entry name" value="Adenylsucc_synt"/>
    <property type="match status" value="1"/>
</dbReference>
<dbReference type="GO" id="GO:0004019">
    <property type="term" value="F:adenylosuccinate synthase activity"/>
    <property type="evidence" value="ECO:0007669"/>
    <property type="project" value="UniProtKB-UniRule"/>
</dbReference>